<dbReference type="PANTHER" id="PTHR11360:SF281">
    <property type="entry name" value="ASPYRIDONES EFFLUX PROTEIN APDF-RELATED"/>
    <property type="match status" value="1"/>
</dbReference>
<accession>A0A8H6DY68</accession>
<evidence type="ECO:0000256" key="4">
    <source>
        <dbReference type="SAM" id="Phobius"/>
    </source>
</evidence>
<dbReference type="InterPro" id="IPR050327">
    <property type="entry name" value="Proton-linked_MCT"/>
</dbReference>
<dbReference type="InterPro" id="IPR036259">
    <property type="entry name" value="MFS_trans_sf"/>
</dbReference>
<evidence type="ECO:0000256" key="2">
    <source>
        <dbReference type="ARBA" id="ARBA00006727"/>
    </source>
</evidence>
<dbReference type="GO" id="GO:0016020">
    <property type="term" value="C:membrane"/>
    <property type="evidence" value="ECO:0007669"/>
    <property type="project" value="UniProtKB-SubCell"/>
</dbReference>
<dbReference type="GO" id="GO:0022857">
    <property type="term" value="F:transmembrane transporter activity"/>
    <property type="evidence" value="ECO:0007669"/>
    <property type="project" value="InterPro"/>
</dbReference>
<feature type="transmembrane region" description="Helical" evidence="4">
    <location>
        <begin position="291"/>
        <end position="311"/>
    </location>
</feature>
<protein>
    <recommendedName>
        <fullName evidence="5">Major facilitator superfamily (MFS) profile domain-containing protein</fullName>
    </recommendedName>
</protein>
<evidence type="ECO:0000256" key="1">
    <source>
        <dbReference type="ARBA" id="ARBA00004141"/>
    </source>
</evidence>
<feature type="transmembrane region" description="Helical" evidence="4">
    <location>
        <begin position="255"/>
        <end position="276"/>
    </location>
</feature>
<comment type="caution">
    <text evidence="6">The sequence shown here is derived from an EMBL/GenBank/DDBJ whole genome shotgun (WGS) entry which is preliminary data.</text>
</comment>
<keyword evidence="4" id="KW-0472">Membrane</keyword>
<evidence type="ECO:0000313" key="6">
    <source>
        <dbReference type="EMBL" id="KAF5850905.1"/>
    </source>
</evidence>
<feature type="transmembrane region" description="Helical" evidence="4">
    <location>
        <begin position="382"/>
        <end position="402"/>
    </location>
</feature>
<dbReference type="EMBL" id="WNKQ01000006">
    <property type="protein sequence ID" value="KAF5850905.1"/>
    <property type="molecule type" value="Genomic_DNA"/>
</dbReference>
<dbReference type="Gene3D" id="1.20.1250.20">
    <property type="entry name" value="MFS general substrate transporter like domains"/>
    <property type="match status" value="2"/>
</dbReference>
<dbReference type="SUPFAM" id="SSF103473">
    <property type="entry name" value="MFS general substrate transporter"/>
    <property type="match status" value="1"/>
</dbReference>
<feature type="transmembrane region" description="Helical" evidence="4">
    <location>
        <begin position="103"/>
        <end position="122"/>
    </location>
</feature>
<name>A0A8H6DY68_COCSA</name>
<reference evidence="6" key="1">
    <citation type="submission" date="2019-11" db="EMBL/GenBank/DDBJ databases">
        <title>Bipolaris sorokiniana Genome sequencing.</title>
        <authorList>
            <person name="Wang H."/>
        </authorList>
    </citation>
    <scope>NUCLEOTIDE SEQUENCE</scope>
</reference>
<dbReference type="PANTHER" id="PTHR11360">
    <property type="entry name" value="MONOCARBOXYLATE TRANSPORTER"/>
    <property type="match status" value="1"/>
</dbReference>
<comment type="subcellular location">
    <subcellularLocation>
        <location evidence="1">Membrane</location>
        <topology evidence="1">Multi-pass membrane protein</topology>
    </subcellularLocation>
</comment>
<evidence type="ECO:0000259" key="5">
    <source>
        <dbReference type="PROSITE" id="PS50850"/>
    </source>
</evidence>
<organism evidence="6 7">
    <name type="scientific">Cochliobolus sativus</name>
    <name type="common">Common root rot and spot blotch fungus</name>
    <name type="synonym">Bipolaris sorokiniana</name>
    <dbReference type="NCBI Taxonomy" id="45130"/>
    <lineage>
        <taxon>Eukaryota</taxon>
        <taxon>Fungi</taxon>
        <taxon>Dikarya</taxon>
        <taxon>Ascomycota</taxon>
        <taxon>Pezizomycotina</taxon>
        <taxon>Dothideomycetes</taxon>
        <taxon>Pleosporomycetidae</taxon>
        <taxon>Pleosporales</taxon>
        <taxon>Pleosporineae</taxon>
        <taxon>Pleosporaceae</taxon>
        <taxon>Bipolaris</taxon>
    </lineage>
</organism>
<evidence type="ECO:0000256" key="3">
    <source>
        <dbReference type="SAM" id="MobiDB-lite"/>
    </source>
</evidence>
<dbReference type="InterPro" id="IPR020846">
    <property type="entry name" value="MFS_dom"/>
</dbReference>
<feature type="region of interest" description="Disordered" evidence="3">
    <location>
        <begin position="1"/>
        <end position="25"/>
    </location>
</feature>
<feature type="transmembrane region" description="Helical" evidence="4">
    <location>
        <begin position="414"/>
        <end position="435"/>
    </location>
</feature>
<dbReference type="Proteomes" id="UP000624244">
    <property type="component" value="Unassembled WGS sequence"/>
</dbReference>
<evidence type="ECO:0000313" key="7">
    <source>
        <dbReference type="Proteomes" id="UP000624244"/>
    </source>
</evidence>
<feature type="domain" description="Major facilitator superfamily (MFS) profile" evidence="5">
    <location>
        <begin position="254"/>
        <end position="449"/>
    </location>
</feature>
<feature type="transmembrane region" description="Helical" evidence="4">
    <location>
        <begin position="34"/>
        <end position="54"/>
    </location>
</feature>
<feature type="compositionally biased region" description="Low complexity" evidence="3">
    <location>
        <begin position="1"/>
        <end position="22"/>
    </location>
</feature>
<feature type="transmembrane region" description="Helical" evidence="4">
    <location>
        <begin position="128"/>
        <end position="150"/>
    </location>
</feature>
<proteinExistence type="inferred from homology"/>
<dbReference type="AlphaFoldDB" id="A0A8H6DY68"/>
<comment type="similarity">
    <text evidence="2">Belongs to the major facilitator superfamily. Monocarboxylate porter (TC 2.A.1.13) family.</text>
</comment>
<dbReference type="PROSITE" id="PS50850">
    <property type="entry name" value="MFS"/>
    <property type="match status" value="1"/>
</dbReference>
<keyword evidence="4" id="KW-1133">Transmembrane helix</keyword>
<dbReference type="Pfam" id="PF07690">
    <property type="entry name" value="MFS_1"/>
    <property type="match status" value="1"/>
</dbReference>
<gene>
    <name evidence="6" type="ORF">GGP41_010561</name>
</gene>
<feature type="transmembrane region" description="Helical" evidence="4">
    <location>
        <begin position="344"/>
        <end position="362"/>
    </location>
</feature>
<feature type="transmembrane region" description="Helical" evidence="4">
    <location>
        <begin position="162"/>
        <end position="184"/>
    </location>
</feature>
<dbReference type="InterPro" id="IPR011701">
    <property type="entry name" value="MFS"/>
</dbReference>
<feature type="transmembrane region" description="Helical" evidence="4">
    <location>
        <begin position="318"/>
        <end position="338"/>
    </location>
</feature>
<keyword evidence="4" id="KW-0812">Transmembrane</keyword>
<sequence>MSSNPTLNHPPSSPTSTSISPSEKPAEPAPLKSYLTVFGSTLIFYASFGLMSSFGFFQDYYSREFLPSSASSSIAFVGTLQMGLTNAMGALSGALCDRFGVKYLLLSSGFGTTVSLLMLSFVEPGQFWLVFLTQGFLMGVSISFGVQPALTVVGQHFKERRGLALGVVSMGSAMGGIGFPVMLGQVIPRWGFGGALRLAAVKVVLVCYLRERRLTWSSVCYSIALCICTSKPIRSSTCKDHTFRVDFGGFMDPQYAVLCVGTWFAILGLWLPAYYVKTYADNIHPGNNVSKYFLCMMNGSSMLGATLGGLLGDRIGRFNLLWPVTFLSGCLCLFLWLLSTNLTTLIFFVCAYAFFSSNVNTLPTSIIGQITPDDKFGARTGAFYSVITISSLIGTPIGGALIVDEHVREGYRWLILFSGTALIVGSIFMLGSRTLHGKDSRRRREMEIS</sequence>